<dbReference type="InterPro" id="IPR010606">
    <property type="entry name" value="Mib_Herc2"/>
</dbReference>
<proteinExistence type="predicted"/>
<dbReference type="Proteomes" id="UP001634394">
    <property type="component" value="Unassembled WGS sequence"/>
</dbReference>
<name>A0ABD3VAJ4_SINWO</name>
<dbReference type="PROSITE" id="PS51416">
    <property type="entry name" value="MIB_HERC2"/>
    <property type="match status" value="1"/>
</dbReference>
<evidence type="ECO:0000259" key="2">
    <source>
        <dbReference type="PROSITE" id="PS51416"/>
    </source>
</evidence>
<evidence type="ECO:0000313" key="4">
    <source>
        <dbReference type="Proteomes" id="UP001634394"/>
    </source>
</evidence>
<dbReference type="Pfam" id="PF00024">
    <property type="entry name" value="PAN_1"/>
    <property type="match status" value="1"/>
</dbReference>
<feature type="domain" description="MIB/HERC2" evidence="2">
    <location>
        <begin position="107"/>
        <end position="175"/>
    </location>
</feature>
<protein>
    <recommendedName>
        <fullName evidence="2">MIB/HERC2 domain-containing protein</fullName>
    </recommendedName>
</protein>
<dbReference type="InterPro" id="IPR003609">
    <property type="entry name" value="Pan_app"/>
</dbReference>
<dbReference type="EMBL" id="JBJQND010000013">
    <property type="protein sequence ID" value="KAL3857560.1"/>
    <property type="molecule type" value="Genomic_DNA"/>
</dbReference>
<evidence type="ECO:0000256" key="1">
    <source>
        <dbReference type="SAM" id="SignalP"/>
    </source>
</evidence>
<dbReference type="InterPro" id="IPR037252">
    <property type="entry name" value="Mib_Herc2_sf"/>
</dbReference>
<dbReference type="AlphaFoldDB" id="A0ABD3VAJ4"/>
<organism evidence="3 4">
    <name type="scientific">Sinanodonta woodiana</name>
    <name type="common">Chinese pond mussel</name>
    <name type="synonym">Anodonta woodiana</name>
    <dbReference type="NCBI Taxonomy" id="1069815"/>
    <lineage>
        <taxon>Eukaryota</taxon>
        <taxon>Metazoa</taxon>
        <taxon>Spiralia</taxon>
        <taxon>Lophotrochozoa</taxon>
        <taxon>Mollusca</taxon>
        <taxon>Bivalvia</taxon>
        <taxon>Autobranchia</taxon>
        <taxon>Heteroconchia</taxon>
        <taxon>Palaeoheterodonta</taxon>
        <taxon>Unionida</taxon>
        <taxon>Unionoidea</taxon>
        <taxon>Unionidae</taxon>
        <taxon>Unioninae</taxon>
        <taxon>Sinanodonta</taxon>
    </lineage>
</organism>
<gene>
    <name evidence="3" type="ORF">ACJMK2_012212</name>
</gene>
<sequence>MRLAHLYLILVVYGLYILSRPEQSGAAEYSQAHMTFFNILEQNLNHAIVNEEFPVQTLVECVQYCLSKGYCYSVYFTSYRKLCQLTNGSLDRSLETKNGTVTYADYNTAGLHYFIRVGQRVTRGPTWSWGNEDGPGNLGTVTNFDYDIWWYVAWDHGVHLNYRMGNGYQDLLVVG</sequence>
<feature type="chain" id="PRO_5044813531" description="MIB/HERC2 domain-containing protein" evidence="1">
    <location>
        <begin position="20"/>
        <end position="175"/>
    </location>
</feature>
<dbReference type="Gene3D" id="2.30.30.40">
    <property type="entry name" value="SH3 Domains"/>
    <property type="match status" value="1"/>
</dbReference>
<keyword evidence="4" id="KW-1185">Reference proteome</keyword>
<comment type="caution">
    <text evidence="3">The sequence shown here is derived from an EMBL/GenBank/DDBJ whole genome shotgun (WGS) entry which is preliminary data.</text>
</comment>
<dbReference type="SUPFAM" id="SSF159034">
    <property type="entry name" value="Mib/herc2 domain-like"/>
    <property type="match status" value="1"/>
</dbReference>
<reference evidence="3 4" key="1">
    <citation type="submission" date="2024-11" db="EMBL/GenBank/DDBJ databases">
        <title>Chromosome-level genome assembly of the freshwater bivalve Anodonta woodiana.</title>
        <authorList>
            <person name="Chen X."/>
        </authorList>
    </citation>
    <scope>NUCLEOTIDE SEQUENCE [LARGE SCALE GENOMIC DNA]</scope>
    <source>
        <strain evidence="3">MN2024</strain>
        <tissue evidence="3">Gills</tissue>
    </source>
</reference>
<evidence type="ECO:0000313" key="3">
    <source>
        <dbReference type="EMBL" id="KAL3857560.1"/>
    </source>
</evidence>
<feature type="signal peptide" evidence="1">
    <location>
        <begin position="1"/>
        <end position="19"/>
    </location>
</feature>
<dbReference type="Pfam" id="PF06701">
    <property type="entry name" value="MIB_HERC2"/>
    <property type="match status" value="1"/>
</dbReference>
<keyword evidence="1" id="KW-0732">Signal</keyword>
<accession>A0ABD3VAJ4</accession>